<gene>
    <name evidence="3" type="ORF">S03H2_15384</name>
</gene>
<dbReference type="AlphaFoldDB" id="X1EKK0"/>
<organism evidence="3">
    <name type="scientific">marine sediment metagenome</name>
    <dbReference type="NCBI Taxonomy" id="412755"/>
    <lineage>
        <taxon>unclassified sequences</taxon>
        <taxon>metagenomes</taxon>
        <taxon>ecological metagenomes</taxon>
    </lineage>
</organism>
<proteinExistence type="predicted"/>
<comment type="caution">
    <text evidence="3">The sequence shown here is derived from an EMBL/GenBank/DDBJ whole genome shotgun (WGS) entry which is preliminary data.</text>
</comment>
<feature type="domain" description="Glycosyl transferase family 1" evidence="2">
    <location>
        <begin position="3"/>
        <end position="144"/>
    </location>
</feature>
<dbReference type="InterPro" id="IPR001296">
    <property type="entry name" value="Glyco_trans_1"/>
</dbReference>
<evidence type="ECO:0000256" key="1">
    <source>
        <dbReference type="ARBA" id="ARBA00022679"/>
    </source>
</evidence>
<feature type="non-terminal residue" evidence="3">
    <location>
        <position position="1"/>
    </location>
</feature>
<name>X1EKK0_9ZZZZ</name>
<dbReference type="Gene3D" id="3.40.50.2000">
    <property type="entry name" value="Glycogen Phosphorylase B"/>
    <property type="match status" value="1"/>
</dbReference>
<dbReference type="CDD" id="cd03801">
    <property type="entry name" value="GT4_PimA-like"/>
    <property type="match status" value="1"/>
</dbReference>
<dbReference type="GO" id="GO:0016757">
    <property type="term" value="F:glycosyltransferase activity"/>
    <property type="evidence" value="ECO:0007669"/>
    <property type="project" value="InterPro"/>
</dbReference>
<accession>X1EKK0</accession>
<dbReference type="EMBL" id="BARU01007819">
    <property type="protein sequence ID" value="GAH33102.1"/>
    <property type="molecule type" value="Genomic_DNA"/>
</dbReference>
<evidence type="ECO:0000259" key="2">
    <source>
        <dbReference type="Pfam" id="PF00534"/>
    </source>
</evidence>
<evidence type="ECO:0000313" key="3">
    <source>
        <dbReference type="EMBL" id="GAH33102.1"/>
    </source>
</evidence>
<keyword evidence="1" id="KW-0808">Transferase</keyword>
<dbReference type="PANTHER" id="PTHR46401">
    <property type="entry name" value="GLYCOSYLTRANSFERASE WBBK-RELATED"/>
    <property type="match status" value="1"/>
</dbReference>
<reference evidence="3" key="1">
    <citation type="journal article" date="2014" name="Front. Microbiol.">
        <title>High frequency of phylogenetically diverse reductive dehalogenase-homologous genes in deep subseafloor sedimentary metagenomes.</title>
        <authorList>
            <person name="Kawai M."/>
            <person name="Futagami T."/>
            <person name="Toyoda A."/>
            <person name="Takaki Y."/>
            <person name="Nishi S."/>
            <person name="Hori S."/>
            <person name="Arai W."/>
            <person name="Tsubouchi T."/>
            <person name="Morono Y."/>
            <person name="Uchiyama I."/>
            <person name="Ito T."/>
            <person name="Fujiyama A."/>
            <person name="Inagaki F."/>
            <person name="Takami H."/>
        </authorList>
    </citation>
    <scope>NUCLEOTIDE SEQUENCE</scope>
    <source>
        <strain evidence="3">Expedition CK06-06</strain>
    </source>
</reference>
<sequence length="169" mass="19835">GRVRGIKEIIQAMEFVKDKAELWLLGRWENEEFKKECEGLAGWKYAKYSGFVPLREVYEYMKGADIGISILYPIKNYITSLPIKAFEYMACSLPMVMSNFPYWQETFGEFALFVNPYEPNDIADKILYLLDNPDKAKQLGDRGRDLAEEEYNWEAESKKLVELYKKLLK</sequence>
<dbReference type="PANTHER" id="PTHR46401:SF2">
    <property type="entry name" value="GLYCOSYLTRANSFERASE WBBK-RELATED"/>
    <property type="match status" value="1"/>
</dbReference>
<dbReference type="SUPFAM" id="SSF53756">
    <property type="entry name" value="UDP-Glycosyltransferase/glycogen phosphorylase"/>
    <property type="match status" value="1"/>
</dbReference>
<dbReference type="Pfam" id="PF00534">
    <property type="entry name" value="Glycos_transf_1"/>
    <property type="match status" value="1"/>
</dbReference>
<dbReference type="GO" id="GO:0009103">
    <property type="term" value="P:lipopolysaccharide biosynthetic process"/>
    <property type="evidence" value="ECO:0007669"/>
    <property type="project" value="TreeGrafter"/>
</dbReference>
<protein>
    <recommendedName>
        <fullName evidence="2">Glycosyl transferase family 1 domain-containing protein</fullName>
    </recommendedName>
</protein>